<dbReference type="Pfam" id="PF13563">
    <property type="entry name" value="2_5_RNA_ligase2"/>
    <property type="match status" value="1"/>
</dbReference>
<reference evidence="1 2" key="1">
    <citation type="submission" date="2019-11" db="EMBL/GenBank/DDBJ databases">
        <title>Gordonia sp. nov., a novel actinobacterium isolated from mangrove soil in Hainan.</title>
        <authorList>
            <person name="Huang X."/>
            <person name="Xie Y."/>
            <person name="Chu X."/>
            <person name="Xiao K."/>
        </authorList>
    </citation>
    <scope>NUCLEOTIDE SEQUENCE [LARGE SCALE GENOMIC DNA]</scope>
    <source>
        <strain evidence="1 2">HNM0687</strain>
    </source>
</reference>
<sequence>MAHSIELLPDDSIDARIRAEWQALADAGLPSAARIRASSNRPHVTLIAAGHIDGGVDATLADCAGDLPLPCRIGAPLLFGHGSRRILARLVVPSAALLSVHARVFETATPFLGDAGAFAHAAPDSWTPHITLARRVETAQVAAVLEVLDALGPFDAAGSFTALRRWDPDNRLEHIVAGSAG</sequence>
<organism evidence="1 2">
    <name type="scientific">Gordonia mangrovi</name>
    <dbReference type="NCBI Taxonomy" id="2665643"/>
    <lineage>
        <taxon>Bacteria</taxon>
        <taxon>Bacillati</taxon>
        <taxon>Actinomycetota</taxon>
        <taxon>Actinomycetes</taxon>
        <taxon>Mycobacteriales</taxon>
        <taxon>Gordoniaceae</taxon>
        <taxon>Gordonia</taxon>
    </lineage>
</organism>
<evidence type="ECO:0000313" key="2">
    <source>
        <dbReference type="Proteomes" id="UP000475545"/>
    </source>
</evidence>
<keyword evidence="1" id="KW-0436">Ligase</keyword>
<dbReference type="Gene3D" id="3.90.1140.10">
    <property type="entry name" value="Cyclic phosphodiesterase"/>
    <property type="match status" value="1"/>
</dbReference>
<dbReference type="Proteomes" id="UP000475545">
    <property type="component" value="Unassembled WGS sequence"/>
</dbReference>
<proteinExistence type="predicted"/>
<keyword evidence="2" id="KW-1185">Reference proteome</keyword>
<dbReference type="SUPFAM" id="SSF55144">
    <property type="entry name" value="LigT-like"/>
    <property type="match status" value="1"/>
</dbReference>
<dbReference type="InterPro" id="IPR009097">
    <property type="entry name" value="Cyclic_Pdiesterase"/>
</dbReference>
<dbReference type="EMBL" id="WMBR01000001">
    <property type="protein sequence ID" value="MXP21242.1"/>
    <property type="molecule type" value="Genomic_DNA"/>
</dbReference>
<gene>
    <name evidence="1" type="ORF">GIY30_07730</name>
</gene>
<dbReference type="GO" id="GO:0016874">
    <property type="term" value="F:ligase activity"/>
    <property type="evidence" value="ECO:0007669"/>
    <property type="project" value="UniProtKB-KW"/>
</dbReference>
<protein>
    <submittedName>
        <fullName evidence="1">2'-5' RNA ligase family protein</fullName>
    </submittedName>
</protein>
<dbReference type="AlphaFoldDB" id="A0A6L7GNQ5"/>
<dbReference type="RefSeq" id="WP_160901268.1">
    <property type="nucleotide sequence ID" value="NZ_CP102850.1"/>
</dbReference>
<evidence type="ECO:0000313" key="1">
    <source>
        <dbReference type="EMBL" id="MXP21242.1"/>
    </source>
</evidence>
<accession>A0A6L7GNQ5</accession>
<name>A0A6L7GNQ5_9ACTN</name>
<comment type="caution">
    <text evidence="1">The sequence shown here is derived from an EMBL/GenBank/DDBJ whole genome shotgun (WGS) entry which is preliminary data.</text>
</comment>